<dbReference type="InterPro" id="IPR017972">
    <property type="entry name" value="Cyt_P450_CS"/>
</dbReference>
<dbReference type="AlphaFoldDB" id="A0A8B8Z910"/>
<dbReference type="GO" id="GO:0005506">
    <property type="term" value="F:iron ion binding"/>
    <property type="evidence" value="ECO:0007669"/>
    <property type="project" value="InterPro"/>
</dbReference>
<dbReference type="KEGG" id="pda:120104091"/>
<dbReference type="PANTHER" id="PTHR24286:SF194">
    <property type="entry name" value="STEROID (22S)-HYDROXYLASE"/>
    <property type="match status" value="1"/>
</dbReference>
<dbReference type="GO" id="GO:0004497">
    <property type="term" value="F:monooxygenase activity"/>
    <property type="evidence" value="ECO:0007669"/>
    <property type="project" value="UniProtKB-KW"/>
</dbReference>
<organism evidence="10 11">
    <name type="scientific">Phoenix dactylifera</name>
    <name type="common">Date palm</name>
    <dbReference type="NCBI Taxonomy" id="42345"/>
    <lineage>
        <taxon>Eukaryota</taxon>
        <taxon>Viridiplantae</taxon>
        <taxon>Streptophyta</taxon>
        <taxon>Embryophyta</taxon>
        <taxon>Tracheophyta</taxon>
        <taxon>Spermatophyta</taxon>
        <taxon>Magnoliopsida</taxon>
        <taxon>Liliopsida</taxon>
        <taxon>Arecaceae</taxon>
        <taxon>Coryphoideae</taxon>
        <taxon>Phoeniceae</taxon>
        <taxon>Phoenix</taxon>
    </lineage>
</organism>
<dbReference type="InterPro" id="IPR001128">
    <property type="entry name" value="Cyt_P450"/>
</dbReference>
<keyword evidence="9" id="KW-0503">Monooxygenase</keyword>
<sequence length="231" mass="27029">MKCFSWFQEEHIQIVKLKKERGETGALTWQDYKKMEFTKCVSSCNNPELIEMIIVRETLRLGNVIRFVHRKARTNVQFQGYDIPRDWNIIPVFAAAHLDPSLHDEPHKFNPWRWQYAPIKFLCSPTICESNDSDLVKNHEILFISTYLSVFFSLQTVSASTTRDDSYMPFSHGIRRCPGQELTKMEITVFLHHFVLNFDWELAEADHPLASPFPDFPKGLPIKVHKLSLDM</sequence>
<dbReference type="GO" id="GO:0016020">
    <property type="term" value="C:membrane"/>
    <property type="evidence" value="ECO:0007669"/>
    <property type="project" value="UniProtKB-SubCell"/>
</dbReference>
<dbReference type="Gene3D" id="1.10.630.10">
    <property type="entry name" value="Cytochrome P450"/>
    <property type="match status" value="1"/>
</dbReference>
<keyword evidence="4 9" id="KW-0479">Metal-binding</keyword>
<keyword evidence="10" id="KW-1185">Reference proteome</keyword>
<keyword evidence="6 9" id="KW-0560">Oxidoreductase</keyword>
<evidence type="ECO:0000313" key="11">
    <source>
        <dbReference type="RefSeq" id="XP_038970551.1"/>
    </source>
</evidence>
<keyword evidence="3" id="KW-0812">Transmembrane</keyword>
<evidence type="ECO:0000313" key="10">
    <source>
        <dbReference type="Proteomes" id="UP000228380"/>
    </source>
</evidence>
<dbReference type="GO" id="GO:0016705">
    <property type="term" value="F:oxidoreductase activity, acting on paired donors, with incorporation or reduction of molecular oxygen"/>
    <property type="evidence" value="ECO:0007669"/>
    <property type="project" value="InterPro"/>
</dbReference>
<dbReference type="PANTHER" id="PTHR24286">
    <property type="entry name" value="CYTOCHROME P450 26"/>
    <property type="match status" value="1"/>
</dbReference>
<dbReference type="InterPro" id="IPR036396">
    <property type="entry name" value="Cyt_P450_sf"/>
</dbReference>
<dbReference type="RefSeq" id="XP_038970551.1">
    <property type="nucleotide sequence ID" value="XM_039114623.1"/>
</dbReference>
<evidence type="ECO:0000256" key="9">
    <source>
        <dbReference type="RuleBase" id="RU000461"/>
    </source>
</evidence>
<dbReference type="SUPFAM" id="SSF48264">
    <property type="entry name" value="Cytochrome P450"/>
    <property type="match status" value="1"/>
</dbReference>
<dbReference type="PROSITE" id="PS00086">
    <property type="entry name" value="CYTOCHROME_P450"/>
    <property type="match status" value="1"/>
</dbReference>
<evidence type="ECO:0000256" key="2">
    <source>
        <dbReference type="ARBA" id="ARBA00010617"/>
    </source>
</evidence>
<comment type="similarity">
    <text evidence="2 9">Belongs to the cytochrome P450 family.</text>
</comment>
<dbReference type="GO" id="GO:0020037">
    <property type="term" value="F:heme binding"/>
    <property type="evidence" value="ECO:0007669"/>
    <property type="project" value="InterPro"/>
</dbReference>
<evidence type="ECO:0000256" key="4">
    <source>
        <dbReference type="ARBA" id="ARBA00022723"/>
    </source>
</evidence>
<comment type="subcellular location">
    <subcellularLocation>
        <location evidence="1">Membrane</location>
        <topology evidence="1">Single-pass membrane protein</topology>
    </subcellularLocation>
</comment>
<keyword evidence="5" id="KW-1133">Transmembrane helix</keyword>
<dbReference type="GO" id="GO:0016132">
    <property type="term" value="P:brassinosteroid biosynthetic process"/>
    <property type="evidence" value="ECO:0007669"/>
    <property type="project" value="TreeGrafter"/>
</dbReference>
<protein>
    <submittedName>
        <fullName evidence="11">Cytochrome P450 90B1-like</fullName>
    </submittedName>
</protein>
<keyword evidence="7 9" id="KW-0408">Iron</keyword>
<accession>A0A8B8Z910</accession>
<dbReference type="Proteomes" id="UP000228380">
    <property type="component" value="Chromosome 16"/>
</dbReference>
<evidence type="ECO:0000256" key="3">
    <source>
        <dbReference type="ARBA" id="ARBA00022692"/>
    </source>
</evidence>
<proteinExistence type="inferred from homology"/>
<keyword evidence="9" id="KW-0349">Heme</keyword>
<dbReference type="GO" id="GO:0016125">
    <property type="term" value="P:sterol metabolic process"/>
    <property type="evidence" value="ECO:0007669"/>
    <property type="project" value="TreeGrafter"/>
</dbReference>
<dbReference type="Pfam" id="PF00067">
    <property type="entry name" value="p450"/>
    <property type="match status" value="1"/>
</dbReference>
<evidence type="ECO:0000256" key="7">
    <source>
        <dbReference type="ARBA" id="ARBA00023004"/>
    </source>
</evidence>
<name>A0A8B8Z910_PHODC</name>
<evidence type="ECO:0000256" key="5">
    <source>
        <dbReference type="ARBA" id="ARBA00022989"/>
    </source>
</evidence>
<keyword evidence="8" id="KW-0472">Membrane</keyword>
<reference evidence="11" key="2">
    <citation type="submission" date="2025-08" db="UniProtKB">
        <authorList>
            <consortium name="RefSeq"/>
        </authorList>
    </citation>
    <scope>IDENTIFICATION</scope>
    <source>
        <tissue evidence="11">Young leaves</tissue>
    </source>
</reference>
<dbReference type="GeneID" id="120104091"/>
<reference evidence="10" key="1">
    <citation type="journal article" date="2019" name="Nat. Commun.">
        <title>Genome-wide association mapping of date palm fruit traits.</title>
        <authorList>
            <person name="Hazzouri K.M."/>
            <person name="Gros-Balthazard M."/>
            <person name="Flowers J.M."/>
            <person name="Copetti D."/>
            <person name="Lemansour A."/>
            <person name="Lebrun M."/>
            <person name="Masmoudi K."/>
            <person name="Ferrand S."/>
            <person name="Dhar M.I."/>
            <person name="Fresquez Z.A."/>
            <person name="Rosas U."/>
            <person name="Zhang J."/>
            <person name="Talag J."/>
            <person name="Lee S."/>
            <person name="Kudrna D."/>
            <person name="Powell R.F."/>
            <person name="Leitch I.J."/>
            <person name="Krueger R.R."/>
            <person name="Wing R.A."/>
            <person name="Amiri K.M.A."/>
            <person name="Purugganan M.D."/>
        </authorList>
    </citation>
    <scope>NUCLEOTIDE SEQUENCE [LARGE SCALE GENOMIC DNA]</scope>
    <source>
        <strain evidence="10">cv. Khalas</strain>
    </source>
</reference>
<evidence type="ECO:0000256" key="8">
    <source>
        <dbReference type="ARBA" id="ARBA00023136"/>
    </source>
</evidence>
<gene>
    <name evidence="11" type="primary">LOC120104091</name>
</gene>
<dbReference type="GO" id="GO:0010268">
    <property type="term" value="P:brassinosteroid homeostasis"/>
    <property type="evidence" value="ECO:0007669"/>
    <property type="project" value="TreeGrafter"/>
</dbReference>
<evidence type="ECO:0000256" key="6">
    <source>
        <dbReference type="ARBA" id="ARBA00023002"/>
    </source>
</evidence>
<evidence type="ECO:0000256" key="1">
    <source>
        <dbReference type="ARBA" id="ARBA00004167"/>
    </source>
</evidence>
<dbReference type="OrthoDB" id="442633at2759"/>